<dbReference type="Gene3D" id="3.30.1490.100">
    <property type="entry name" value="DNA polymerase, Y-family, little finger domain"/>
    <property type="match status" value="1"/>
</dbReference>
<dbReference type="EMBL" id="BAABCM010000028">
    <property type="protein sequence ID" value="GAA3857638.1"/>
    <property type="molecule type" value="Genomic_DNA"/>
</dbReference>
<keyword evidence="4" id="KW-0963">Cytoplasm</keyword>
<dbReference type="InterPro" id="IPR043128">
    <property type="entry name" value="Rev_trsase/Diguanyl_cyclase"/>
</dbReference>
<evidence type="ECO:0000256" key="1">
    <source>
        <dbReference type="ARBA" id="ARBA00010945"/>
    </source>
</evidence>
<dbReference type="Gene3D" id="1.10.150.20">
    <property type="entry name" value="5' to 3' exonuclease, C-terminal subdomain"/>
    <property type="match status" value="1"/>
</dbReference>
<dbReference type="SUPFAM" id="SSF100879">
    <property type="entry name" value="Lesion bypass DNA polymerase (Y-family), little finger domain"/>
    <property type="match status" value="1"/>
</dbReference>
<comment type="cofactor">
    <cofactor evidence="4">
        <name>Mg(2+)</name>
        <dbReference type="ChEBI" id="CHEBI:18420"/>
    </cofactor>
    <text evidence="4">Binds 2 magnesium ions per subunit.</text>
</comment>
<dbReference type="InterPro" id="IPR024728">
    <property type="entry name" value="PolY_HhH_motif"/>
</dbReference>
<dbReference type="InterPro" id="IPR043502">
    <property type="entry name" value="DNA/RNA_pol_sf"/>
</dbReference>
<dbReference type="Pfam" id="PF11798">
    <property type="entry name" value="IMS_HHH"/>
    <property type="match status" value="1"/>
</dbReference>
<dbReference type="Pfam" id="PF00817">
    <property type="entry name" value="IMS"/>
    <property type="match status" value="1"/>
</dbReference>
<keyword evidence="4" id="KW-0548">Nucleotidyltransferase</keyword>
<dbReference type="InterPro" id="IPR017961">
    <property type="entry name" value="DNA_pol_Y-fam_little_finger"/>
</dbReference>
<evidence type="ECO:0000256" key="4">
    <source>
        <dbReference type="HAMAP-Rule" id="MF_01113"/>
    </source>
</evidence>
<comment type="subunit">
    <text evidence="4">Monomer.</text>
</comment>
<comment type="function">
    <text evidence="2 4">Poorly processive, error-prone DNA polymerase involved in untargeted mutagenesis. Copies undamaged DNA at stalled replication forks, which arise in vivo from mismatched or misaligned primer ends. These misaligned primers can be extended by PolIV. Exhibits no 3'-5' exonuclease (proofreading) activity. May be involved in translesional synthesis, in conjunction with the beta clamp from PolIII.</text>
</comment>
<evidence type="ECO:0000313" key="7">
    <source>
        <dbReference type="Proteomes" id="UP001501624"/>
    </source>
</evidence>
<dbReference type="Pfam" id="PF11799">
    <property type="entry name" value="IMS_C"/>
    <property type="match status" value="1"/>
</dbReference>
<comment type="caution">
    <text evidence="6">The sequence shown here is derived from an EMBL/GenBank/DDBJ whole genome shotgun (WGS) entry which is preliminary data.</text>
</comment>
<dbReference type="HAMAP" id="MF_01113">
    <property type="entry name" value="DNApol_IV"/>
    <property type="match status" value="1"/>
</dbReference>
<dbReference type="CDD" id="cd03586">
    <property type="entry name" value="PolY_Pol_IV_kappa"/>
    <property type="match status" value="1"/>
</dbReference>
<organism evidence="6 7">
    <name type="scientific">Amycolatopsis tucumanensis</name>
    <dbReference type="NCBI Taxonomy" id="401106"/>
    <lineage>
        <taxon>Bacteria</taxon>
        <taxon>Bacillati</taxon>
        <taxon>Actinomycetota</taxon>
        <taxon>Actinomycetes</taxon>
        <taxon>Pseudonocardiales</taxon>
        <taxon>Pseudonocardiaceae</taxon>
        <taxon>Amycolatopsis</taxon>
    </lineage>
</organism>
<sequence>MFVTNEGPILHADLDAFYASVEQRDDPSLRGRPVIVGGGVVLAASYEAKASGVRTAMGCAQALRLCPAAVVVPPRMAAYSAASKAVFAVFEDTTPLVEGLSIDEAFLDVGGLARISGSPSRIAADLRRAVAERVGLPITVGVARTKFLAKVASGVAKPDGLLVVPHDRELEFLHPLPVERLWGVGKVTAEKLHARGIRTVGQVAERGEAELVALLGRAGGRHLFALAHNRDPRPVVVGRRRRSIGAQRALGRRARSPDELDEILAALTDRLARRLRAAHRVCRTVVLRMRFADYTRATRSQTVPHPTAHTEDVLATARGLLAAAMPMIRERGITLIGLALSNLDNDTPLQLELPFGEHQPDALDAALDQVRDRYGSKAVTRAMLLGRDDGPTVPLLPD</sequence>
<keyword evidence="4" id="KW-0515">Mutator protein</keyword>
<keyword evidence="4" id="KW-0227">DNA damage</keyword>
<feature type="active site" evidence="4">
    <location>
        <position position="104"/>
    </location>
</feature>
<dbReference type="InterPro" id="IPR001126">
    <property type="entry name" value="UmuC"/>
</dbReference>
<keyword evidence="4" id="KW-0479">Metal-binding</keyword>
<dbReference type="RefSeq" id="WP_237340165.1">
    <property type="nucleotide sequence ID" value="NZ_BAABCM010000028.1"/>
</dbReference>
<feature type="binding site" evidence="4">
    <location>
        <position position="13"/>
    </location>
    <ligand>
        <name>Mg(2+)</name>
        <dbReference type="ChEBI" id="CHEBI:18420"/>
    </ligand>
</feature>
<dbReference type="PANTHER" id="PTHR11076:SF33">
    <property type="entry name" value="DNA POLYMERASE KAPPA"/>
    <property type="match status" value="1"/>
</dbReference>
<evidence type="ECO:0000256" key="2">
    <source>
        <dbReference type="ARBA" id="ARBA00025589"/>
    </source>
</evidence>
<comment type="subcellular location">
    <subcellularLocation>
        <location evidence="4">Cytoplasm</location>
    </subcellularLocation>
</comment>
<evidence type="ECO:0000313" key="6">
    <source>
        <dbReference type="EMBL" id="GAA3857638.1"/>
    </source>
</evidence>
<dbReference type="InterPro" id="IPR022880">
    <property type="entry name" value="DNApol_IV"/>
</dbReference>
<dbReference type="Gene3D" id="3.40.1170.60">
    <property type="match status" value="1"/>
</dbReference>
<dbReference type="SUPFAM" id="SSF56672">
    <property type="entry name" value="DNA/RNA polymerases"/>
    <property type="match status" value="1"/>
</dbReference>
<dbReference type="NCBIfam" id="NF002677">
    <property type="entry name" value="PRK02406.1"/>
    <property type="match status" value="1"/>
</dbReference>
<feature type="site" description="Substrate discrimination" evidence="4">
    <location>
        <position position="18"/>
    </location>
</feature>
<keyword evidence="4" id="KW-0460">Magnesium</keyword>
<comment type="similarity">
    <text evidence="1 4">Belongs to the DNA polymerase type-Y family.</text>
</comment>
<reference evidence="7" key="1">
    <citation type="journal article" date="2019" name="Int. J. Syst. Evol. Microbiol.">
        <title>The Global Catalogue of Microorganisms (GCM) 10K type strain sequencing project: providing services to taxonomists for standard genome sequencing and annotation.</title>
        <authorList>
            <consortium name="The Broad Institute Genomics Platform"/>
            <consortium name="The Broad Institute Genome Sequencing Center for Infectious Disease"/>
            <person name="Wu L."/>
            <person name="Ma J."/>
        </authorList>
    </citation>
    <scope>NUCLEOTIDE SEQUENCE [LARGE SCALE GENOMIC DNA]</scope>
    <source>
        <strain evidence="7">JCM 17017</strain>
    </source>
</reference>
<accession>A0ABP7JWQ9</accession>
<dbReference type="Gene3D" id="3.30.70.270">
    <property type="match status" value="1"/>
</dbReference>
<evidence type="ECO:0000259" key="5">
    <source>
        <dbReference type="PROSITE" id="PS50173"/>
    </source>
</evidence>
<dbReference type="Proteomes" id="UP001501624">
    <property type="component" value="Unassembled WGS sequence"/>
</dbReference>
<evidence type="ECO:0000256" key="3">
    <source>
        <dbReference type="ARBA" id="ARBA00049244"/>
    </source>
</evidence>
<dbReference type="NCBIfam" id="NF003015">
    <property type="entry name" value="PRK03858.1"/>
    <property type="match status" value="1"/>
</dbReference>
<keyword evidence="7" id="KW-1185">Reference proteome</keyword>
<dbReference type="InterPro" id="IPR050116">
    <property type="entry name" value="DNA_polymerase-Y"/>
</dbReference>
<protein>
    <recommendedName>
        <fullName evidence="4">DNA polymerase IV</fullName>
        <shortName evidence="4">Pol IV</shortName>
        <ecNumber evidence="4">2.7.7.7</ecNumber>
    </recommendedName>
</protein>
<dbReference type="PANTHER" id="PTHR11076">
    <property type="entry name" value="DNA REPAIR POLYMERASE UMUC / TRANSFERASE FAMILY MEMBER"/>
    <property type="match status" value="1"/>
</dbReference>
<comment type="catalytic activity">
    <reaction evidence="3 4">
        <text>DNA(n) + a 2'-deoxyribonucleoside 5'-triphosphate = DNA(n+1) + diphosphate</text>
        <dbReference type="Rhea" id="RHEA:22508"/>
        <dbReference type="Rhea" id="RHEA-COMP:17339"/>
        <dbReference type="Rhea" id="RHEA-COMP:17340"/>
        <dbReference type="ChEBI" id="CHEBI:33019"/>
        <dbReference type="ChEBI" id="CHEBI:61560"/>
        <dbReference type="ChEBI" id="CHEBI:173112"/>
        <dbReference type="EC" id="2.7.7.7"/>
    </reaction>
</comment>
<keyword evidence="4" id="KW-0808">Transferase</keyword>
<feature type="binding site" evidence="4">
    <location>
        <position position="103"/>
    </location>
    <ligand>
        <name>Mg(2+)</name>
        <dbReference type="ChEBI" id="CHEBI:18420"/>
    </ligand>
</feature>
<dbReference type="PROSITE" id="PS50173">
    <property type="entry name" value="UMUC"/>
    <property type="match status" value="1"/>
</dbReference>
<gene>
    <name evidence="6" type="primary">dinB_2</name>
    <name evidence="4" type="synonym">dinB</name>
    <name evidence="6" type="ORF">GCM10022380_88650</name>
</gene>
<name>A0ABP7JWQ9_9PSEU</name>
<keyword evidence="4" id="KW-0239">DNA-directed DNA polymerase</keyword>
<keyword evidence="4" id="KW-0238">DNA-binding</keyword>
<feature type="domain" description="UmuC" evidence="5">
    <location>
        <begin position="9"/>
        <end position="185"/>
    </location>
</feature>
<keyword evidence="4" id="KW-0235">DNA replication</keyword>
<dbReference type="InterPro" id="IPR036775">
    <property type="entry name" value="DNA_pol_Y-fam_lit_finger_sf"/>
</dbReference>
<keyword evidence="4" id="KW-0234">DNA repair</keyword>
<dbReference type="EC" id="2.7.7.7" evidence="4"/>
<proteinExistence type="inferred from homology"/>